<dbReference type="Proteomes" id="UP001165121">
    <property type="component" value="Unassembled WGS sequence"/>
</dbReference>
<name>A0A9W6YD92_9STRA</name>
<reference evidence="1" key="1">
    <citation type="submission" date="2023-04" db="EMBL/GenBank/DDBJ databases">
        <title>Phytophthora fragariaefolia NBRC 109709.</title>
        <authorList>
            <person name="Ichikawa N."/>
            <person name="Sato H."/>
            <person name="Tonouchi N."/>
        </authorList>
    </citation>
    <scope>NUCLEOTIDE SEQUENCE</scope>
    <source>
        <strain evidence="1">NBRC 109709</strain>
    </source>
</reference>
<keyword evidence="2" id="KW-1185">Reference proteome</keyword>
<accession>A0A9W6YD92</accession>
<protein>
    <submittedName>
        <fullName evidence="1">Unnamed protein product</fullName>
    </submittedName>
</protein>
<evidence type="ECO:0000313" key="1">
    <source>
        <dbReference type="EMBL" id="GMF60932.1"/>
    </source>
</evidence>
<organism evidence="1 2">
    <name type="scientific">Phytophthora fragariaefolia</name>
    <dbReference type="NCBI Taxonomy" id="1490495"/>
    <lineage>
        <taxon>Eukaryota</taxon>
        <taxon>Sar</taxon>
        <taxon>Stramenopiles</taxon>
        <taxon>Oomycota</taxon>
        <taxon>Peronosporomycetes</taxon>
        <taxon>Peronosporales</taxon>
        <taxon>Peronosporaceae</taxon>
        <taxon>Phytophthora</taxon>
    </lineage>
</organism>
<proteinExistence type="predicted"/>
<gene>
    <name evidence="1" type="ORF">Pfra01_002650100</name>
</gene>
<evidence type="ECO:0000313" key="2">
    <source>
        <dbReference type="Proteomes" id="UP001165121"/>
    </source>
</evidence>
<dbReference type="EMBL" id="BSXT01005575">
    <property type="protein sequence ID" value="GMF60932.1"/>
    <property type="molecule type" value="Genomic_DNA"/>
</dbReference>
<comment type="caution">
    <text evidence="1">The sequence shown here is derived from an EMBL/GenBank/DDBJ whole genome shotgun (WGS) entry which is preliminary data.</text>
</comment>
<sequence length="171" mass="19280">MIGVLTKAYGDETVAKMLEQAKRNPNTEQFATELQNEQILAWALNGLTTDDVFTMLKLHDGGIEKLLTNPALEVWYNFFNFLNHYNPDKDVHMITKVIGTYDDISLAKAIMAAKEDDAVQPVVLSLQRAQFQNWKRDGKAPAGIMEMTDDPGIVHVYKAYLFRSPQVAFGN</sequence>
<dbReference type="AlphaFoldDB" id="A0A9W6YD92"/>
<dbReference type="OrthoDB" id="101504at2759"/>